<dbReference type="EMBL" id="CM047946">
    <property type="protein sequence ID" value="KAI9897839.1"/>
    <property type="molecule type" value="Genomic_DNA"/>
</dbReference>
<evidence type="ECO:0000313" key="2">
    <source>
        <dbReference type="Proteomes" id="UP001163324"/>
    </source>
</evidence>
<reference evidence="1" key="1">
    <citation type="submission" date="2022-10" db="EMBL/GenBank/DDBJ databases">
        <title>Complete Genome of Trichothecium roseum strain YXFP-22015, a Plant Pathogen Isolated from Citrus.</title>
        <authorList>
            <person name="Wang Y."/>
            <person name="Zhu L."/>
        </authorList>
    </citation>
    <scope>NUCLEOTIDE SEQUENCE</scope>
    <source>
        <strain evidence="1">YXFP-22015</strain>
    </source>
</reference>
<organism evidence="1 2">
    <name type="scientific">Trichothecium roseum</name>
    <dbReference type="NCBI Taxonomy" id="47278"/>
    <lineage>
        <taxon>Eukaryota</taxon>
        <taxon>Fungi</taxon>
        <taxon>Dikarya</taxon>
        <taxon>Ascomycota</taxon>
        <taxon>Pezizomycotina</taxon>
        <taxon>Sordariomycetes</taxon>
        <taxon>Hypocreomycetidae</taxon>
        <taxon>Hypocreales</taxon>
        <taxon>Hypocreales incertae sedis</taxon>
        <taxon>Trichothecium</taxon>
    </lineage>
</organism>
<comment type="caution">
    <text evidence="1">The sequence shown here is derived from an EMBL/GenBank/DDBJ whole genome shotgun (WGS) entry which is preliminary data.</text>
</comment>
<gene>
    <name evidence="1" type="ORF">N3K66_007695</name>
</gene>
<accession>A0ACC0UWG2</accession>
<sequence length="330" mass="35800">MPDYAPLHKNPKGPGDQRPTAMQIVENENLVGNMKNKVFLVTGASAGIGVETARALAATGGKVYLAVRNLAKAKKTCGDFLEPGRVELLEADTSSQASVRAAAAAFLSRESKLNVLVCNAGVMSIPTREVTADGFETQLAVNYLGHFLLFHLLRDALLAGSTPEFQSRLVHVSSSSHHVGEIHFDDLSLAAEGAYGANEAYGQSKLAQIYHANWVDRNLGPRGLHATSLMPGGIMTDLQRYISAETKANWKTDDHIQSFLKSEAQGAATTVYAAVSADWEGRGGKYLEDCRVATTEPFVHYTVGCMPFIYDEEKEDRLYQHTIKLLGLDS</sequence>
<protein>
    <submittedName>
        <fullName evidence="1">Uncharacterized protein</fullName>
    </submittedName>
</protein>
<evidence type="ECO:0000313" key="1">
    <source>
        <dbReference type="EMBL" id="KAI9897839.1"/>
    </source>
</evidence>
<name>A0ACC0UWG2_9HYPO</name>
<proteinExistence type="predicted"/>
<dbReference type="Proteomes" id="UP001163324">
    <property type="component" value="Chromosome 7"/>
</dbReference>
<keyword evidence="2" id="KW-1185">Reference proteome</keyword>